<sequence>MADGTHREVRIERVRTGTYLARNARGGELQMTTGAASDDFTPVELLLAAIGGCSAVDVDTITGRRAEPEVFEAVVGAENVRGEDGNILKDITLTFTVRFPDGEAGDAARAALPRAVQVSHDRSCTVSRTVEAPTPVTVTITP</sequence>
<keyword evidence="2" id="KW-1185">Reference proteome</keyword>
<dbReference type="EMBL" id="AXCZ01000035">
    <property type="protein sequence ID" value="KGM13577.1"/>
    <property type="molecule type" value="Genomic_DNA"/>
</dbReference>
<proteinExistence type="predicted"/>
<dbReference type="InterPro" id="IPR036102">
    <property type="entry name" value="OsmC/Ohrsf"/>
</dbReference>
<protein>
    <submittedName>
        <fullName evidence="1">Oxidoreductase</fullName>
    </submittedName>
</protein>
<evidence type="ECO:0000313" key="2">
    <source>
        <dbReference type="Proteomes" id="UP000054314"/>
    </source>
</evidence>
<reference evidence="1 2" key="1">
    <citation type="submission" date="2013-08" db="EMBL/GenBank/DDBJ databases">
        <title>Genome sequencing of Cellulomonas bogoriensis 69B4.</title>
        <authorList>
            <person name="Chen F."/>
            <person name="Li Y."/>
            <person name="Wang G."/>
        </authorList>
    </citation>
    <scope>NUCLEOTIDE SEQUENCE [LARGE SCALE GENOMIC DNA]</scope>
    <source>
        <strain evidence="1 2">69B4</strain>
    </source>
</reference>
<comment type="caution">
    <text evidence="1">The sequence shown here is derived from an EMBL/GenBank/DDBJ whole genome shotgun (WGS) entry which is preliminary data.</text>
</comment>
<dbReference type="InterPro" id="IPR003718">
    <property type="entry name" value="OsmC/Ohr_fam"/>
</dbReference>
<accession>A0A0A0C0T0</accession>
<evidence type="ECO:0000313" key="1">
    <source>
        <dbReference type="EMBL" id="KGM13577.1"/>
    </source>
</evidence>
<dbReference type="PANTHER" id="PTHR34352">
    <property type="entry name" value="PROTEIN YHFA"/>
    <property type="match status" value="1"/>
</dbReference>
<dbReference type="OrthoDB" id="4864805at2"/>
<dbReference type="SUPFAM" id="SSF82784">
    <property type="entry name" value="OsmC-like"/>
    <property type="match status" value="1"/>
</dbReference>
<gene>
    <name evidence="1" type="ORF">N869_13070</name>
</gene>
<dbReference type="PANTHER" id="PTHR34352:SF1">
    <property type="entry name" value="PROTEIN YHFA"/>
    <property type="match status" value="1"/>
</dbReference>
<name>A0A0A0C0T0_9CELL</name>
<dbReference type="Gene3D" id="3.30.300.20">
    <property type="match status" value="1"/>
</dbReference>
<dbReference type="AlphaFoldDB" id="A0A0A0C0T0"/>
<dbReference type="InterPro" id="IPR015946">
    <property type="entry name" value="KH_dom-like_a/b"/>
</dbReference>
<organism evidence="1 2">
    <name type="scientific">Cellulomonas bogoriensis 69B4 = DSM 16987</name>
    <dbReference type="NCBI Taxonomy" id="1386082"/>
    <lineage>
        <taxon>Bacteria</taxon>
        <taxon>Bacillati</taxon>
        <taxon>Actinomycetota</taxon>
        <taxon>Actinomycetes</taxon>
        <taxon>Micrococcales</taxon>
        <taxon>Cellulomonadaceae</taxon>
        <taxon>Cellulomonas</taxon>
    </lineage>
</organism>
<dbReference type="Pfam" id="PF02566">
    <property type="entry name" value="OsmC"/>
    <property type="match status" value="1"/>
</dbReference>
<dbReference type="RefSeq" id="WP_035058871.1">
    <property type="nucleotide sequence ID" value="NZ_AXCZ01000035.1"/>
</dbReference>
<dbReference type="Proteomes" id="UP000054314">
    <property type="component" value="Unassembled WGS sequence"/>
</dbReference>